<comment type="caution">
    <text evidence="10">The sequence shown here is derived from an EMBL/GenBank/DDBJ whole genome shotgun (WGS) entry which is preliminary data.</text>
</comment>
<accession>A0A4T0HKB6</accession>
<dbReference type="PANTHER" id="PTHR21483:SF18">
    <property type="entry name" value="RNA POLYMERASE II-ASSOCIATED PROTEIN 1"/>
    <property type="match status" value="1"/>
</dbReference>
<evidence type="ECO:0000259" key="8">
    <source>
        <dbReference type="Pfam" id="PF09329"/>
    </source>
</evidence>
<dbReference type="GO" id="GO:0006260">
    <property type="term" value="P:DNA replication"/>
    <property type="evidence" value="ECO:0007669"/>
    <property type="project" value="InterPro"/>
</dbReference>
<dbReference type="GO" id="GO:0005634">
    <property type="term" value="C:nucleus"/>
    <property type="evidence" value="ECO:0007669"/>
    <property type="project" value="InterPro"/>
</dbReference>
<feature type="domain" description="Zinc finger Mcm10/DnaG-type" evidence="8">
    <location>
        <begin position="322"/>
        <end position="367"/>
    </location>
</feature>
<evidence type="ECO:0000256" key="2">
    <source>
        <dbReference type="ARBA" id="ARBA00009953"/>
    </source>
</evidence>
<proteinExistence type="inferred from homology"/>
<feature type="compositionally biased region" description="Basic and acidic residues" evidence="5">
    <location>
        <begin position="531"/>
        <end position="551"/>
    </location>
</feature>
<dbReference type="Pfam" id="PF25766">
    <property type="entry name" value="TPR_RPAP1"/>
    <property type="match status" value="1"/>
</dbReference>
<evidence type="ECO:0000259" key="7">
    <source>
        <dbReference type="Pfam" id="PF08621"/>
    </source>
</evidence>
<feature type="compositionally biased region" description="Low complexity" evidence="5">
    <location>
        <begin position="587"/>
        <end position="608"/>
    </location>
</feature>
<comment type="similarity">
    <text evidence="2">Belongs to the RPAP1 family.</text>
</comment>
<dbReference type="Pfam" id="PF08621">
    <property type="entry name" value="RPAP1_N"/>
    <property type="match status" value="1"/>
</dbReference>
<keyword evidence="4" id="KW-0539">Nucleus</keyword>
<feature type="compositionally biased region" description="Basic and acidic residues" evidence="5">
    <location>
        <begin position="381"/>
        <end position="395"/>
    </location>
</feature>
<feature type="region of interest" description="Disordered" evidence="5">
    <location>
        <begin position="418"/>
        <end position="707"/>
    </location>
</feature>
<dbReference type="InterPro" id="IPR013929">
    <property type="entry name" value="RPAP1_C"/>
</dbReference>
<dbReference type="InterPro" id="IPR057989">
    <property type="entry name" value="TPR_RPAP1/MINIYO-like"/>
</dbReference>
<evidence type="ECO:0000256" key="3">
    <source>
        <dbReference type="ARBA" id="ARBA00023163"/>
    </source>
</evidence>
<dbReference type="InterPro" id="IPR012340">
    <property type="entry name" value="NA-bd_OB-fold"/>
</dbReference>
<comment type="subcellular location">
    <subcellularLocation>
        <location evidence="1">Nucleus</location>
    </subcellularLocation>
</comment>
<organism evidence="10 11">
    <name type="scientific">Wallemia ichthyophaga</name>
    <dbReference type="NCBI Taxonomy" id="245174"/>
    <lineage>
        <taxon>Eukaryota</taxon>
        <taxon>Fungi</taxon>
        <taxon>Dikarya</taxon>
        <taxon>Basidiomycota</taxon>
        <taxon>Wallemiomycotina</taxon>
        <taxon>Wallemiomycetes</taxon>
        <taxon>Wallemiales</taxon>
        <taxon>Wallemiaceae</taxon>
        <taxon>Wallemia</taxon>
    </lineage>
</organism>
<evidence type="ECO:0000313" key="11">
    <source>
        <dbReference type="Proteomes" id="UP000306954"/>
    </source>
</evidence>
<dbReference type="Proteomes" id="UP000306954">
    <property type="component" value="Unassembled WGS sequence"/>
</dbReference>
<name>A0A4T0HKB6_WALIC</name>
<keyword evidence="3" id="KW-0804">Transcription</keyword>
<feature type="compositionally biased region" description="Basic and acidic residues" evidence="5">
    <location>
        <begin position="670"/>
        <end position="679"/>
    </location>
</feature>
<dbReference type="Pfam" id="PF08620">
    <property type="entry name" value="RPAP1_C"/>
    <property type="match status" value="1"/>
</dbReference>
<feature type="compositionally biased region" description="Basic and acidic residues" evidence="5">
    <location>
        <begin position="625"/>
        <end position="645"/>
    </location>
</feature>
<evidence type="ECO:0000259" key="9">
    <source>
        <dbReference type="Pfam" id="PF25766"/>
    </source>
</evidence>
<feature type="compositionally biased region" description="Basic and acidic residues" evidence="5">
    <location>
        <begin position="697"/>
        <end position="707"/>
    </location>
</feature>
<feature type="region of interest" description="Disordered" evidence="5">
    <location>
        <begin position="98"/>
        <end position="137"/>
    </location>
</feature>
<feature type="domain" description="RPAP1 C-terminal" evidence="6">
    <location>
        <begin position="742"/>
        <end position="805"/>
    </location>
</feature>
<evidence type="ECO:0000313" key="10">
    <source>
        <dbReference type="EMBL" id="TIB14611.1"/>
    </source>
</evidence>
<evidence type="ECO:0000256" key="5">
    <source>
        <dbReference type="SAM" id="MobiDB-lite"/>
    </source>
</evidence>
<feature type="compositionally biased region" description="Basic and acidic residues" evidence="5">
    <location>
        <begin position="1"/>
        <end position="10"/>
    </location>
</feature>
<feature type="domain" description="RPAP1 N-terminal" evidence="7">
    <location>
        <begin position="608"/>
        <end position="650"/>
    </location>
</feature>
<dbReference type="Pfam" id="PF09329">
    <property type="entry name" value="zf-primase"/>
    <property type="match status" value="1"/>
</dbReference>
<reference evidence="10 11" key="1">
    <citation type="submission" date="2019-03" db="EMBL/GenBank/DDBJ databases">
        <title>Sequencing 23 genomes of Wallemia ichthyophaga.</title>
        <authorList>
            <person name="Gostincar C."/>
        </authorList>
    </citation>
    <scope>NUCLEOTIDE SEQUENCE [LARGE SCALE GENOMIC DNA]</scope>
    <source>
        <strain evidence="10 11">EXF-8621</strain>
    </source>
</reference>
<feature type="compositionally biased region" description="Polar residues" evidence="5">
    <location>
        <begin position="419"/>
        <end position="433"/>
    </location>
</feature>
<feature type="compositionally biased region" description="Polar residues" evidence="5">
    <location>
        <begin position="614"/>
        <end position="624"/>
    </location>
</feature>
<dbReference type="PANTHER" id="PTHR21483">
    <property type="entry name" value="RNA POLYMERASE II-ASSOCIATED PROTEIN 1"/>
    <property type="match status" value="1"/>
</dbReference>
<sequence>MSHHQDDEIRAQIAKLEAQLSSNKSPEQPSSKSNVLVPDSPQKKAKAKMPDNIDKPPNTSGSLGSSYTATTPKNSKPGAKEKIKHQSSLLNNLNKLNKTRQSGQSSDDDIDYSANRSTSFKNRRENLQEISDRSNMRDEELQIIEQLQHGSKYPEKPDEDCLELEPNSSTRLSQRYIPHSQLSAALSSSYVIYPSAVYSVAKISPGGTSYHVPVQDDWVTIGVVGTGSGIKQTKGKQETNVEDQSGNAHLKLLLFAAEKSERDSDGEMLYSGGSGGAFEKFWKMKQGSVVALLNPDILKPHQGRGNILGVTVVNADSICVIGHSKDYGHCEALKQGGERCPKWIDKRRGKVCEFHMQTGIERTRNNRPEFSSSTGGMGASAKKDRFRSNKATRGFEESDRKFAGFKDPYDTNYTPTYTFSGITTNNSEQNSSGVYGREKEERLKRKRQREVNEGIIKDLSKPKRSRATSKSSQAEPADTRRVVFNSQHVRKIGFNPAGNAHRDQRDTNNDSKQKSLSLKKAPSSQVSKGPAPEEKKEEEVKMVVDIVEKDSTSTAKAPAPPTAPTKGFPTPKIRSKFKSSKQKADEAAPSTSATATATTAASSTGDSSIDSENRNVISKMSQQEISHEQADIEEKLGPKMVEFLRKRAQKSGSGDVQDNDANEQPLQTPGHDDKNELKEGAAQVQRKSVRIQTTSPPEERQEDPTQRLIREKYFPDAEYNEDQHSWLTSLPPPSSETKKDALRFDFSGDIMPQDTQAYLEGMHHHGRDQGSPGYTVDEFLILCGSINISQRILALRSLSHVLLKWYKQEYPENAAEKLNYVQLGKAVLALRFAMNDTNRSIVVAGLSGIASIFLQHLRLDRVLYDTFTYAECASPVLKVYSGQLTLKPEEMRELLSSPLAFLTFRTDLVDTLNDLLKGNAVISDDSNELKKVSSIVYALSRHSIKTASECVNTPLFLERFVRLFIEKPWPSEDQPDSLAIAALRCIASTSRSNAHAVKSEKVVDVASRYLTILPFSSSRKDSWFLAIETLKLMQTLAMYGFVQGVAVIETIGVDCAKWLSNKETSSSNNSTNFVSSLFNVLRMWTICAIDPHHTTPHHVIVWTQVESMIDFALAGLCGVQDELSLSSIWAYISVWLRGNKGITDKRGWLEEHVDVQSVRNVADIQSRVAADSILSCTLMKEDCQTAAKALNIVNSAAQLISYCGNYSLSEDLQDVLLVNISKADTVTYNYWRSGLDLVGRHLIQSEISDIKLRSALRLLSVLREGDENIMIAVFTHVLKDTPIPMISSITYFPEREVEAAKLTTVPLLLESAKLMLVDGIYAGVSVQSQDLSQISTLTIPHDTNTLLYDKWALKMTLDELSRSADSEALKNLPVDWNYSEVDLVMGGLTLQEMVDRVLPSSSSALLLQLMRIFLLELGVEGGEVFRNQRVQIALKMVLHRALSGLEEESETLEDVQEEAKAGVPFYQLFTDYVGLFESISLGDANTATMLFPPLHLADDYRRLLWVDHANCLKSIRLTWTDFPKWFVGKLLYPIEHNKDVVKAYARAISSRSLSLDMQPLLFWIALHHSALTLWNTQDETLKRDLMVSLLSSHPDVAIVVLRYGNSEKGLKLPNEANASEPEVQRRLVMLKDSNEKLLSDKLGALSTFV</sequence>
<feature type="compositionally biased region" description="Polar residues" evidence="5">
    <location>
        <begin position="19"/>
        <end position="34"/>
    </location>
</feature>
<feature type="compositionally biased region" description="Basic and acidic residues" evidence="5">
    <location>
        <begin position="500"/>
        <end position="513"/>
    </location>
</feature>
<dbReference type="InterPro" id="IPR013930">
    <property type="entry name" value="RPAP1_N"/>
</dbReference>
<evidence type="ECO:0008006" key="12">
    <source>
        <dbReference type="Google" id="ProtNLM"/>
    </source>
</evidence>
<protein>
    <recommendedName>
        <fullName evidence="12">Zinc finger Mcm10/DnaG-type domain-containing protein</fullName>
    </recommendedName>
</protein>
<feature type="domain" description="RPAP1/MINIYO-like TPR repeats" evidence="9">
    <location>
        <begin position="1401"/>
        <end position="1573"/>
    </location>
</feature>
<dbReference type="InterPro" id="IPR039913">
    <property type="entry name" value="RPAP1/Rba50"/>
</dbReference>
<dbReference type="Gene3D" id="2.40.50.140">
    <property type="entry name" value="Nucleic acid-binding proteins"/>
    <property type="match status" value="1"/>
</dbReference>
<evidence type="ECO:0000256" key="1">
    <source>
        <dbReference type="ARBA" id="ARBA00004123"/>
    </source>
</evidence>
<dbReference type="EMBL" id="SPOF01000010">
    <property type="protein sequence ID" value="TIB14611.1"/>
    <property type="molecule type" value="Genomic_DNA"/>
</dbReference>
<feature type="compositionally biased region" description="Polar residues" evidence="5">
    <location>
        <begin position="57"/>
        <end position="74"/>
    </location>
</feature>
<feature type="compositionally biased region" description="Basic and acidic residues" evidence="5">
    <location>
        <begin position="122"/>
        <end position="137"/>
    </location>
</feature>
<dbReference type="InterPro" id="IPR015408">
    <property type="entry name" value="Znf_Mcm10/DnaG"/>
</dbReference>
<dbReference type="GO" id="GO:0006366">
    <property type="term" value="P:transcription by RNA polymerase II"/>
    <property type="evidence" value="ECO:0007669"/>
    <property type="project" value="InterPro"/>
</dbReference>
<evidence type="ECO:0000256" key="4">
    <source>
        <dbReference type="ARBA" id="ARBA00023242"/>
    </source>
</evidence>
<gene>
    <name evidence="10" type="ORF">E3P90_01242</name>
</gene>
<feature type="region of interest" description="Disordered" evidence="5">
    <location>
        <begin position="1"/>
        <end position="85"/>
    </location>
</feature>
<feature type="region of interest" description="Disordered" evidence="5">
    <location>
        <begin position="365"/>
        <end position="395"/>
    </location>
</feature>
<evidence type="ECO:0000259" key="6">
    <source>
        <dbReference type="Pfam" id="PF08620"/>
    </source>
</evidence>
<feature type="compositionally biased region" description="Basic and acidic residues" evidence="5">
    <location>
        <begin position="436"/>
        <end position="461"/>
    </location>
</feature>